<dbReference type="FunFam" id="3.40.50.150:FF:000216">
    <property type="entry name" value="S-adenosylmethionine-dependent methyltransferase, putative"/>
    <property type="match status" value="1"/>
</dbReference>
<dbReference type="InterPro" id="IPR022238">
    <property type="entry name" value="Bud23_C"/>
</dbReference>
<evidence type="ECO:0000256" key="5">
    <source>
        <dbReference type="ARBA" id="ARBA00022603"/>
    </source>
</evidence>
<comment type="subcellular location">
    <subcellularLocation>
        <location evidence="2">Cytoplasm</location>
    </subcellularLocation>
    <subcellularLocation>
        <location evidence="1">Nucleus</location>
    </subcellularLocation>
</comment>
<keyword evidence="7" id="KW-0949">S-adenosyl-L-methionine</keyword>
<dbReference type="PANTHER" id="PTHR12734:SF0">
    <property type="entry name" value="18S RRNA (GUANINE-N(7))-METHYLTRANSFERASE-RELATED"/>
    <property type="match status" value="1"/>
</dbReference>
<dbReference type="InterPro" id="IPR029063">
    <property type="entry name" value="SAM-dependent_MTases_sf"/>
</dbReference>
<comment type="caution">
    <text evidence="12">The sequence shown here is derived from an EMBL/GenBank/DDBJ whole genome shotgun (WGS) entry which is preliminary data.</text>
</comment>
<feature type="domain" description="18S rRNA (guanine(1575)-N(7))-methyltransferase Bud23 C-terminal" evidence="11">
    <location>
        <begin position="204"/>
        <end position="281"/>
    </location>
</feature>
<dbReference type="GO" id="GO:0005730">
    <property type="term" value="C:nucleolus"/>
    <property type="evidence" value="ECO:0007669"/>
    <property type="project" value="TreeGrafter"/>
</dbReference>
<dbReference type="CDD" id="cd02440">
    <property type="entry name" value="AdoMet_MTases"/>
    <property type="match status" value="1"/>
</dbReference>
<feature type="domain" description="Methyltransferase type 11" evidence="10">
    <location>
        <begin position="57"/>
        <end position="153"/>
    </location>
</feature>
<dbReference type="PANTHER" id="PTHR12734">
    <property type="entry name" value="METHYLTRANSFERASE-RELATED"/>
    <property type="match status" value="1"/>
</dbReference>
<evidence type="ECO:0008006" key="15">
    <source>
        <dbReference type="Google" id="ProtNLM"/>
    </source>
</evidence>
<evidence type="ECO:0000256" key="6">
    <source>
        <dbReference type="ARBA" id="ARBA00022679"/>
    </source>
</evidence>
<keyword evidence="5" id="KW-0489">Methyltransferase</keyword>
<evidence type="ECO:0000313" key="13">
    <source>
        <dbReference type="EMBL" id="CAJ0570854.1"/>
    </source>
</evidence>
<evidence type="ECO:0000256" key="8">
    <source>
        <dbReference type="ARBA" id="ARBA00023242"/>
    </source>
</evidence>
<gene>
    <name evidence="12" type="ORF">MSPICULIGERA_LOCUS6855</name>
    <name evidence="13" type="ORF">MSPICULIGERA_LOCUS9287</name>
</gene>
<dbReference type="GO" id="GO:0070476">
    <property type="term" value="P:rRNA (guanine-N7)-methylation"/>
    <property type="evidence" value="ECO:0007669"/>
    <property type="project" value="InterPro"/>
</dbReference>
<dbReference type="EMBL" id="CATQJA010002491">
    <property type="protein sequence ID" value="CAJ0570854.1"/>
    <property type="molecule type" value="Genomic_DNA"/>
</dbReference>
<dbReference type="Pfam" id="PF12589">
    <property type="entry name" value="WBS_methylT"/>
    <property type="match status" value="1"/>
</dbReference>
<evidence type="ECO:0000313" key="14">
    <source>
        <dbReference type="Proteomes" id="UP001177023"/>
    </source>
</evidence>
<evidence type="ECO:0000256" key="1">
    <source>
        <dbReference type="ARBA" id="ARBA00004123"/>
    </source>
</evidence>
<proteinExistence type="inferred from homology"/>
<evidence type="ECO:0000256" key="4">
    <source>
        <dbReference type="ARBA" id="ARBA00022490"/>
    </source>
</evidence>
<accession>A0AA36CGE1</accession>
<evidence type="ECO:0000256" key="9">
    <source>
        <dbReference type="SAM" id="MobiDB-lite"/>
    </source>
</evidence>
<keyword evidence="6" id="KW-0808">Transferase</keyword>
<evidence type="ECO:0000259" key="11">
    <source>
        <dbReference type="Pfam" id="PF12589"/>
    </source>
</evidence>
<evidence type="ECO:0000259" key="10">
    <source>
        <dbReference type="Pfam" id="PF08241"/>
    </source>
</evidence>
<evidence type="ECO:0000256" key="7">
    <source>
        <dbReference type="ARBA" id="ARBA00022691"/>
    </source>
</evidence>
<dbReference type="GO" id="GO:0005737">
    <property type="term" value="C:cytoplasm"/>
    <property type="evidence" value="ECO:0007669"/>
    <property type="project" value="UniProtKB-SubCell"/>
</dbReference>
<dbReference type="InterPro" id="IPR013216">
    <property type="entry name" value="Methyltransf_11"/>
</dbReference>
<keyword evidence="8" id="KW-0539">Nucleus</keyword>
<dbReference type="Gene3D" id="3.40.50.150">
    <property type="entry name" value="Vaccinia Virus protein VP39"/>
    <property type="match status" value="1"/>
</dbReference>
<feature type="region of interest" description="Disordered" evidence="9">
    <location>
        <begin position="260"/>
        <end position="283"/>
    </location>
</feature>
<dbReference type="InterPro" id="IPR039769">
    <property type="entry name" value="Bud23-like"/>
</dbReference>
<keyword evidence="4" id="KW-0963">Cytoplasm</keyword>
<name>A0AA36CGE1_9BILA</name>
<dbReference type="Proteomes" id="UP001177023">
    <property type="component" value="Unassembled WGS sequence"/>
</dbReference>
<evidence type="ECO:0000256" key="2">
    <source>
        <dbReference type="ARBA" id="ARBA00004496"/>
    </source>
</evidence>
<evidence type="ECO:0000313" key="12">
    <source>
        <dbReference type="EMBL" id="CAJ0568333.1"/>
    </source>
</evidence>
<dbReference type="Pfam" id="PF08241">
    <property type="entry name" value="Methyltransf_11"/>
    <property type="match status" value="1"/>
</dbReference>
<dbReference type="AlphaFoldDB" id="A0AA36CGE1"/>
<dbReference type="EMBL" id="CATQJA010001718">
    <property type="protein sequence ID" value="CAJ0568333.1"/>
    <property type="molecule type" value="Genomic_DNA"/>
</dbReference>
<evidence type="ECO:0000256" key="3">
    <source>
        <dbReference type="ARBA" id="ARBA00005547"/>
    </source>
</evidence>
<dbReference type="SUPFAM" id="SSF53335">
    <property type="entry name" value="S-adenosyl-L-methionine-dependent methyltransferases"/>
    <property type="match status" value="1"/>
</dbReference>
<organism evidence="12 14">
    <name type="scientific">Mesorhabditis spiculigera</name>
    <dbReference type="NCBI Taxonomy" id="96644"/>
    <lineage>
        <taxon>Eukaryota</taxon>
        <taxon>Metazoa</taxon>
        <taxon>Ecdysozoa</taxon>
        <taxon>Nematoda</taxon>
        <taxon>Chromadorea</taxon>
        <taxon>Rhabditida</taxon>
        <taxon>Rhabditina</taxon>
        <taxon>Rhabditomorpha</taxon>
        <taxon>Rhabditoidea</taxon>
        <taxon>Rhabditidae</taxon>
        <taxon>Mesorhabditinae</taxon>
        <taxon>Mesorhabditis</taxon>
    </lineage>
</organism>
<feature type="non-terminal residue" evidence="12">
    <location>
        <position position="1"/>
    </location>
</feature>
<sequence length="283" mass="31703">MNRRERPEHVLPPDLYYNEDEAAKYTANSHIISIQTDMSERALELLALPAEKQCMLLDLGCGSGISGCVLSNAGHTWIGLDISKPMLMLCREDEDFDGDVIHKDMGTGLPFRPGAFDGCISISALQWLCHANSSDQKPAKRLSRFFQSLYGCLGRGTRAVFQFYPEDDRQTEMIMSLAQKAGFDGGLVVDFPHSSKAKKVYLVLMTGGMQAMPKALTGDEEVDQVNRQQVDVVGRREFVVHRKKKRAAKGSKAWIQKKVETAKKHGNNFTDSKFSGRKRKPRF</sequence>
<reference evidence="12" key="1">
    <citation type="submission" date="2023-06" db="EMBL/GenBank/DDBJ databases">
        <authorList>
            <person name="Delattre M."/>
        </authorList>
    </citation>
    <scope>NUCLEOTIDE SEQUENCE</scope>
    <source>
        <strain evidence="12">AF72</strain>
    </source>
</reference>
<comment type="similarity">
    <text evidence="3">Belongs to the class I-like SAM-binding methyltransferase superfamily. BUD23/WBSCR22 family.</text>
</comment>
<protein>
    <recommendedName>
        <fullName evidence="15">18S rRNA (guanine-N(7))-methyltransferase</fullName>
    </recommendedName>
</protein>
<dbReference type="GO" id="GO:0016435">
    <property type="term" value="F:rRNA (guanine) methyltransferase activity"/>
    <property type="evidence" value="ECO:0007669"/>
    <property type="project" value="InterPro"/>
</dbReference>
<keyword evidence="14" id="KW-1185">Reference proteome</keyword>